<sequence length="173" mass="18664">MKKLLVTLAIVMGFGSVSHADILLEPYLGYEMGKTTDPDGKINGTQLGLRLAYRSPVMFWAGLDGTLGISGTSELDSGPDESAKRTTVYGVVGLDFPILVRAWLGYGFMNDIDLEDSGKMKGKSTKLGVGFTGLPFLSLNVEYLKETFDEVDGIDIDAKNESVVVSVSLPLEF</sequence>
<protein>
    <submittedName>
        <fullName evidence="1">Uncharacterized protein</fullName>
    </submittedName>
</protein>
<reference evidence="1 2" key="1">
    <citation type="journal article" date="2004" name="Science">
        <title>A predator unmasked: life cycle of Bdellovibrio bacteriovorus from a genomic perspective.</title>
        <authorList>
            <person name="Rendulic S."/>
            <person name="Jagtap P."/>
            <person name="Rosinus A."/>
            <person name="Eppinger M."/>
            <person name="Baar C."/>
            <person name="Lanz C."/>
            <person name="Keller H."/>
            <person name="Lambert C."/>
            <person name="Evans K.J."/>
            <person name="Goesmann A."/>
            <person name="Meyer F."/>
            <person name="Sockett R.E."/>
            <person name="Schuster S.C."/>
        </authorList>
    </citation>
    <scope>NUCLEOTIDE SEQUENCE [LARGE SCALE GENOMIC DNA]</scope>
    <source>
        <strain evidence="2">ATCC 15356 / DSM 50701 / NCIMB 9529 / HD100</strain>
    </source>
</reference>
<dbReference type="eggNOG" id="ENOG50349Q8">
    <property type="taxonomic scope" value="Bacteria"/>
</dbReference>
<dbReference type="STRING" id="264462.Bd2754"/>
<dbReference type="HOGENOM" id="CLU_1544637_0_0_7"/>
<keyword evidence="2" id="KW-1185">Reference proteome</keyword>
<dbReference type="Proteomes" id="UP000008080">
    <property type="component" value="Chromosome"/>
</dbReference>
<evidence type="ECO:0000313" key="2">
    <source>
        <dbReference type="Proteomes" id="UP000008080"/>
    </source>
</evidence>
<accession>Q6MJM0</accession>
<evidence type="ECO:0000313" key="1">
    <source>
        <dbReference type="EMBL" id="CAE80540.1"/>
    </source>
</evidence>
<dbReference type="AlphaFoldDB" id="Q6MJM0"/>
<name>Q6MJM0_BDEBA</name>
<dbReference type="GeneID" id="93013636"/>
<dbReference type="KEGG" id="bba:Bd2754"/>
<dbReference type="RefSeq" id="WP_011165143.1">
    <property type="nucleotide sequence ID" value="NC_005363.1"/>
</dbReference>
<proteinExistence type="predicted"/>
<organism evidence="1 2">
    <name type="scientific">Bdellovibrio bacteriovorus (strain ATCC 15356 / DSM 50701 / NCIMB 9529 / HD100)</name>
    <dbReference type="NCBI Taxonomy" id="264462"/>
    <lineage>
        <taxon>Bacteria</taxon>
        <taxon>Pseudomonadati</taxon>
        <taxon>Bdellovibrionota</taxon>
        <taxon>Bdellovibrionia</taxon>
        <taxon>Bdellovibrionales</taxon>
        <taxon>Pseudobdellovibrionaceae</taxon>
        <taxon>Bdellovibrio</taxon>
    </lineage>
</organism>
<dbReference type="EMBL" id="BX842653">
    <property type="protein sequence ID" value="CAE80540.1"/>
    <property type="molecule type" value="Genomic_DNA"/>
</dbReference>
<gene>
    <name evidence="1" type="ordered locus">Bd2754</name>
</gene>